<feature type="chain" id="PRO_5040165026" evidence="1">
    <location>
        <begin position="25"/>
        <end position="166"/>
    </location>
</feature>
<evidence type="ECO:0000313" key="2">
    <source>
        <dbReference type="EMBL" id="CAG8721182.1"/>
    </source>
</evidence>
<keyword evidence="3" id="KW-1185">Reference proteome</keyword>
<protein>
    <submittedName>
        <fullName evidence="2">3775_t:CDS:1</fullName>
    </submittedName>
</protein>
<keyword evidence="1" id="KW-0732">Signal</keyword>
<dbReference type="Proteomes" id="UP000789570">
    <property type="component" value="Unassembled WGS sequence"/>
</dbReference>
<organism evidence="2 3">
    <name type="scientific">Funneliformis caledonium</name>
    <dbReference type="NCBI Taxonomy" id="1117310"/>
    <lineage>
        <taxon>Eukaryota</taxon>
        <taxon>Fungi</taxon>
        <taxon>Fungi incertae sedis</taxon>
        <taxon>Mucoromycota</taxon>
        <taxon>Glomeromycotina</taxon>
        <taxon>Glomeromycetes</taxon>
        <taxon>Glomerales</taxon>
        <taxon>Glomeraceae</taxon>
        <taxon>Funneliformis</taxon>
    </lineage>
</organism>
<feature type="signal peptide" evidence="1">
    <location>
        <begin position="1"/>
        <end position="24"/>
    </location>
</feature>
<comment type="caution">
    <text evidence="2">The sequence shown here is derived from an EMBL/GenBank/DDBJ whole genome shotgun (WGS) entry which is preliminary data.</text>
</comment>
<reference evidence="2" key="1">
    <citation type="submission" date="2021-06" db="EMBL/GenBank/DDBJ databases">
        <authorList>
            <person name="Kallberg Y."/>
            <person name="Tangrot J."/>
            <person name="Rosling A."/>
        </authorList>
    </citation>
    <scope>NUCLEOTIDE SEQUENCE</scope>
    <source>
        <strain evidence="2">UK204</strain>
    </source>
</reference>
<dbReference type="AlphaFoldDB" id="A0A9N9NC41"/>
<sequence>MKTIKKLNLVLVIAVVVFITFASTSSPNLKRRESINEDQSSLVKRQYKCKAGYYPCRYGGCCYGTSFCYAYNKQYYCGLPPRCPVDCGDARSTLNTLYDLEFAKDTTDNNTKTMCCNEDIRDAIDDVCDILSKWNDRLIYEYNKGLHESYKISSIKQRSADQKSAR</sequence>
<name>A0A9N9NC41_9GLOM</name>
<evidence type="ECO:0000313" key="3">
    <source>
        <dbReference type="Proteomes" id="UP000789570"/>
    </source>
</evidence>
<gene>
    <name evidence="2" type="ORF">FCALED_LOCUS14395</name>
</gene>
<evidence type="ECO:0000256" key="1">
    <source>
        <dbReference type="SAM" id="SignalP"/>
    </source>
</evidence>
<proteinExistence type="predicted"/>
<dbReference type="OrthoDB" id="2307522at2759"/>
<dbReference type="EMBL" id="CAJVPQ010010224">
    <property type="protein sequence ID" value="CAG8721182.1"/>
    <property type="molecule type" value="Genomic_DNA"/>
</dbReference>
<accession>A0A9N9NC41</accession>